<name>A0A4R3JAX4_9PROT</name>
<dbReference type="EC" id="2.7.1.49" evidence="2"/>
<dbReference type="NCBIfam" id="TIGR00097">
    <property type="entry name" value="HMP-P_kinase"/>
    <property type="match status" value="1"/>
</dbReference>
<evidence type="ECO:0000256" key="4">
    <source>
        <dbReference type="ARBA" id="ARBA00022741"/>
    </source>
</evidence>
<comment type="caution">
    <text evidence="8">The sequence shown here is derived from an EMBL/GenBank/DDBJ whole genome shotgun (WGS) entry which is preliminary data.</text>
</comment>
<dbReference type="EMBL" id="SLZW01000004">
    <property type="protein sequence ID" value="TCS63159.1"/>
    <property type="molecule type" value="Genomic_DNA"/>
</dbReference>
<organism evidence="8 9">
    <name type="scientific">Varunaivibrio sulfuroxidans</name>
    <dbReference type="NCBI Taxonomy" id="1773489"/>
    <lineage>
        <taxon>Bacteria</taxon>
        <taxon>Pseudomonadati</taxon>
        <taxon>Pseudomonadota</taxon>
        <taxon>Alphaproteobacteria</taxon>
        <taxon>Rhodospirillales</taxon>
        <taxon>Magnetovibrionaceae</taxon>
        <taxon>Varunaivibrio</taxon>
    </lineage>
</organism>
<dbReference type="GO" id="GO:0009229">
    <property type="term" value="P:thiamine diphosphate biosynthetic process"/>
    <property type="evidence" value="ECO:0007669"/>
    <property type="project" value="UniProtKB-UniPathway"/>
</dbReference>
<dbReference type="GO" id="GO:0005829">
    <property type="term" value="C:cytosol"/>
    <property type="evidence" value="ECO:0007669"/>
    <property type="project" value="TreeGrafter"/>
</dbReference>
<dbReference type="CDD" id="cd01169">
    <property type="entry name" value="HMPP_kinase"/>
    <property type="match status" value="1"/>
</dbReference>
<evidence type="ECO:0000313" key="8">
    <source>
        <dbReference type="EMBL" id="TCS63159.1"/>
    </source>
</evidence>
<dbReference type="GO" id="GO:0008902">
    <property type="term" value="F:hydroxymethylpyrimidine kinase activity"/>
    <property type="evidence" value="ECO:0007669"/>
    <property type="project" value="UniProtKB-EC"/>
</dbReference>
<evidence type="ECO:0000256" key="2">
    <source>
        <dbReference type="ARBA" id="ARBA00012135"/>
    </source>
</evidence>
<gene>
    <name evidence="8" type="ORF">EDD55_104253</name>
</gene>
<dbReference type="SUPFAM" id="SSF53613">
    <property type="entry name" value="Ribokinase-like"/>
    <property type="match status" value="1"/>
</dbReference>
<dbReference type="InterPro" id="IPR029056">
    <property type="entry name" value="Ribokinase-like"/>
</dbReference>
<dbReference type="AlphaFoldDB" id="A0A4R3JAX4"/>
<reference evidence="8 9" key="1">
    <citation type="submission" date="2019-03" db="EMBL/GenBank/DDBJ databases">
        <title>Genomic Encyclopedia of Type Strains, Phase IV (KMG-IV): sequencing the most valuable type-strain genomes for metagenomic binning, comparative biology and taxonomic classification.</title>
        <authorList>
            <person name="Goeker M."/>
        </authorList>
    </citation>
    <scope>NUCLEOTIDE SEQUENCE [LARGE SCALE GENOMIC DNA]</scope>
    <source>
        <strain evidence="8 9">DSM 101688</strain>
    </source>
</reference>
<dbReference type="UniPathway" id="UPA00060">
    <property type="reaction ID" value="UER00138"/>
</dbReference>
<dbReference type="PANTHER" id="PTHR20858">
    <property type="entry name" value="PHOSPHOMETHYLPYRIMIDINE KINASE"/>
    <property type="match status" value="1"/>
</dbReference>
<proteinExistence type="predicted"/>
<evidence type="ECO:0000313" key="9">
    <source>
        <dbReference type="Proteomes" id="UP000295304"/>
    </source>
</evidence>
<keyword evidence="6" id="KW-0067">ATP-binding</keyword>
<evidence type="ECO:0000256" key="3">
    <source>
        <dbReference type="ARBA" id="ARBA00022679"/>
    </source>
</evidence>
<dbReference type="OrthoDB" id="9810880at2"/>
<dbReference type="GO" id="GO:0008972">
    <property type="term" value="F:phosphomethylpyrimidine kinase activity"/>
    <property type="evidence" value="ECO:0007669"/>
    <property type="project" value="InterPro"/>
</dbReference>
<evidence type="ECO:0000256" key="6">
    <source>
        <dbReference type="ARBA" id="ARBA00022840"/>
    </source>
</evidence>
<dbReference type="Pfam" id="PF08543">
    <property type="entry name" value="Phos_pyr_kin"/>
    <property type="match status" value="1"/>
</dbReference>
<comment type="pathway">
    <text evidence="1">Cofactor biosynthesis; thiamine diphosphate biosynthesis.</text>
</comment>
<dbReference type="Gene3D" id="3.40.1190.20">
    <property type="match status" value="1"/>
</dbReference>
<evidence type="ECO:0000256" key="1">
    <source>
        <dbReference type="ARBA" id="ARBA00004948"/>
    </source>
</evidence>
<keyword evidence="4" id="KW-0547">Nucleotide-binding</keyword>
<keyword evidence="5 8" id="KW-0418">Kinase</keyword>
<dbReference type="InterPro" id="IPR004399">
    <property type="entry name" value="HMP/HMP-P_kinase_dom"/>
</dbReference>
<accession>A0A4R3JAX4</accession>
<feature type="domain" description="Pyridoxamine kinase/Phosphomethylpyrimidine kinase" evidence="7">
    <location>
        <begin position="15"/>
        <end position="261"/>
    </location>
</feature>
<dbReference type="FunFam" id="3.40.1190.20:FF:000003">
    <property type="entry name" value="Phosphomethylpyrimidine kinase ThiD"/>
    <property type="match status" value="1"/>
</dbReference>
<sequence>MTRTQGRVLIIAGSDSGGGAGVQGDIKTVTCLGGYAMTAISALTAQNTRGVRAIFDIPAAFVGEQMRACLEDIGADAVKIGMLHKKETIDVVCDILAETCPRTPLVVDPVMVAKGGQSLLDPEALATLKSRLLPRATVLTPNIPEAEALSGIAIGGDSDLAAAALILEKQGAKAVLIKGGHRDVDPVVDVLWSGGRVAATFSGARIDTPHTHGTGCALASAIACSLAQGMTLEDAAERAHAYVRGAIESAPGLGRGHGPLNHGHPCAPFDA</sequence>
<dbReference type="Proteomes" id="UP000295304">
    <property type="component" value="Unassembled WGS sequence"/>
</dbReference>
<dbReference type="InterPro" id="IPR013749">
    <property type="entry name" value="PM/HMP-P_kinase-1"/>
</dbReference>
<keyword evidence="9" id="KW-1185">Reference proteome</keyword>
<protein>
    <recommendedName>
        <fullName evidence="2">hydroxymethylpyrimidine kinase</fullName>
        <ecNumber evidence="2">2.7.1.49</ecNumber>
    </recommendedName>
</protein>
<dbReference type="GO" id="GO:0005524">
    <property type="term" value="F:ATP binding"/>
    <property type="evidence" value="ECO:0007669"/>
    <property type="project" value="UniProtKB-KW"/>
</dbReference>
<dbReference type="PANTHER" id="PTHR20858:SF17">
    <property type="entry name" value="HYDROXYMETHYLPYRIMIDINE_PHOSPHOMETHYLPYRIMIDINE KINASE THI20-RELATED"/>
    <property type="match status" value="1"/>
</dbReference>
<dbReference type="GO" id="GO:0009228">
    <property type="term" value="P:thiamine biosynthetic process"/>
    <property type="evidence" value="ECO:0007669"/>
    <property type="project" value="InterPro"/>
</dbReference>
<keyword evidence="3" id="KW-0808">Transferase</keyword>
<evidence type="ECO:0000259" key="7">
    <source>
        <dbReference type="Pfam" id="PF08543"/>
    </source>
</evidence>
<evidence type="ECO:0000256" key="5">
    <source>
        <dbReference type="ARBA" id="ARBA00022777"/>
    </source>
</evidence>